<evidence type="ECO:0000256" key="1">
    <source>
        <dbReference type="SAM" id="MobiDB-lite"/>
    </source>
</evidence>
<dbReference type="EMBL" id="KN832974">
    <property type="protein sequence ID" value="KIM89941.1"/>
    <property type="molecule type" value="Genomic_DNA"/>
</dbReference>
<evidence type="ECO:0000313" key="2">
    <source>
        <dbReference type="EMBL" id="KIM89941.1"/>
    </source>
</evidence>
<dbReference type="AlphaFoldDB" id="A0A0C3GH42"/>
<protein>
    <submittedName>
        <fullName evidence="2">Uncharacterized protein</fullName>
    </submittedName>
</protein>
<reference evidence="3" key="2">
    <citation type="submission" date="2015-01" db="EMBL/GenBank/DDBJ databases">
        <title>Evolutionary Origins and Diversification of the Mycorrhizal Mutualists.</title>
        <authorList>
            <consortium name="DOE Joint Genome Institute"/>
            <consortium name="Mycorrhizal Genomics Consortium"/>
            <person name="Kohler A."/>
            <person name="Kuo A."/>
            <person name="Nagy L.G."/>
            <person name="Floudas D."/>
            <person name="Copeland A."/>
            <person name="Barry K.W."/>
            <person name="Cichocki N."/>
            <person name="Veneault-Fourrey C."/>
            <person name="LaButti K."/>
            <person name="Lindquist E.A."/>
            <person name="Lipzen A."/>
            <person name="Lundell T."/>
            <person name="Morin E."/>
            <person name="Murat C."/>
            <person name="Riley R."/>
            <person name="Ohm R."/>
            <person name="Sun H."/>
            <person name="Tunlid A."/>
            <person name="Henrissat B."/>
            <person name="Grigoriev I.V."/>
            <person name="Hibbett D.S."/>
            <person name="Martin F."/>
        </authorList>
    </citation>
    <scope>NUCLEOTIDE SEQUENCE [LARGE SCALE GENOMIC DNA]</scope>
    <source>
        <strain evidence="3">F 1598</strain>
    </source>
</reference>
<name>A0A0C3GH42_PILCF</name>
<proteinExistence type="predicted"/>
<reference evidence="2 3" key="1">
    <citation type="submission" date="2014-04" db="EMBL/GenBank/DDBJ databases">
        <authorList>
            <consortium name="DOE Joint Genome Institute"/>
            <person name="Kuo A."/>
            <person name="Tarkka M."/>
            <person name="Buscot F."/>
            <person name="Kohler A."/>
            <person name="Nagy L.G."/>
            <person name="Floudas D."/>
            <person name="Copeland A."/>
            <person name="Barry K.W."/>
            <person name="Cichocki N."/>
            <person name="Veneault-Fourrey C."/>
            <person name="LaButti K."/>
            <person name="Lindquist E.A."/>
            <person name="Lipzen A."/>
            <person name="Lundell T."/>
            <person name="Morin E."/>
            <person name="Murat C."/>
            <person name="Sun H."/>
            <person name="Tunlid A."/>
            <person name="Henrissat B."/>
            <person name="Grigoriev I.V."/>
            <person name="Hibbett D.S."/>
            <person name="Martin F."/>
            <person name="Nordberg H.P."/>
            <person name="Cantor M.N."/>
            <person name="Hua S.X."/>
        </authorList>
    </citation>
    <scope>NUCLEOTIDE SEQUENCE [LARGE SCALE GENOMIC DNA]</scope>
    <source>
        <strain evidence="2 3">F 1598</strain>
    </source>
</reference>
<sequence length="130" mass="14393">MYYLPWAERDLTFSTFVPRHIRDRRGHARQIGASAKSAITRRYKDTQKAIVPRTSTSGDCISDITLKGSPNDRKRTSTADDRIILSNPHPLLTTRNLAGNISLPSVQSQSLRDPVISPSGTTAMLSQSDL</sequence>
<feature type="compositionally biased region" description="Polar residues" evidence="1">
    <location>
        <begin position="118"/>
        <end position="130"/>
    </location>
</feature>
<evidence type="ECO:0000313" key="3">
    <source>
        <dbReference type="Proteomes" id="UP000054166"/>
    </source>
</evidence>
<dbReference type="Proteomes" id="UP000054166">
    <property type="component" value="Unassembled WGS sequence"/>
</dbReference>
<feature type="region of interest" description="Disordered" evidence="1">
    <location>
        <begin position="111"/>
        <end position="130"/>
    </location>
</feature>
<organism evidence="2 3">
    <name type="scientific">Piloderma croceum (strain F 1598)</name>
    <dbReference type="NCBI Taxonomy" id="765440"/>
    <lineage>
        <taxon>Eukaryota</taxon>
        <taxon>Fungi</taxon>
        <taxon>Dikarya</taxon>
        <taxon>Basidiomycota</taxon>
        <taxon>Agaricomycotina</taxon>
        <taxon>Agaricomycetes</taxon>
        <taxon>Agaricomycetidae</taxon>
        <taxon>Atheliales</taxon>
        <taxon>Atheliaceae</taxon>
        <taxon>Piloderma</taxon>
    </lineage>
</organism>
<dbReference type="HOGENOM" id="CLU_1938935_0_0_1"/>
<accession>A0A0C3GH42</accession>
<keyword evidence="3" id="KW-1185">Reference proteome</keyword>
<gene>
    <name evidence="2" type="ORF">PILCRDRAFT_201682</name>
</gene>
<dbReference type="InParanoid" id="A0A0C3GH42"/>